<keyword evidence="5 7" id="KW-1278">Translocase</keyword>
<gene>
    <name evidence="7" type="primary">potA</name>
    <name evidence="9" type="ORF">BMIN_0102</name>
</gene>
<dbReference type="InterPro" id="IPR012340">
    <property type="entry name" value="NA-bd_OB-fold"/>
</dbReference>
<keyword evidence="9" id="KW-0378">Hydrolase</keyword>
<evidence type="ECO:0000259" key="8">
    <source>
        <dbReference type="PROSITE" id="PS50893"/>
    </source>
</evidence>
<dbReference type="FunFam" id="3.40.50.300:FF:000133">
    <property type="entry name" value="Spermidine/putrescine import ATP-binding protein PotA"/>
    <property type="match status" value="1"/>
</dbReference>
<evidence type="ECO:0000313" key="9">
    <source>
        <dbReference type="EMBL" id="KFI72212.1"/>
    </source>
</evidence>
<dbReference type="InterPro" id="IPR017871">
    <property type="entry name" value="ABC_transporter-like_CS"/>
</dbReference>
<dbReference type="Gene3D" id="3.40.50.300">
    <property type="entry name" value="P-loop containing nucleotide triphosphate hydrolases"/>
    <property type="match status" value="1"/>
</dbReference>
<dbReference type="NCBIfam" id="TIGR01187">
    <property type="entry name" value="potA"/>
    <property type="match status" value="1"/>
</dbReference>
<evidence type="ECO:0000256" key="6">
    <source>
        <dbReference type="ARBA" id="ARBA00023136"/>
    </source>
</evidence>
<dbReference type="Gene3D" id="2.40.50.100">
    <property type="match status" value="1"/>
</dbReference>
<comment type="function">
    <text evidence="7">Part of the ABC transporter complex PotABCD involved in spermidine/putrescine import. Responsible for energy coupling to the transport system.</text>
</comment>
<comment type="caution">
    <text evidence="9">The sequence shown here is derived from an EMBL/GenBank/DDBJ whole genome shotgun (WGS) entry which is preliminary data.</text>
</comment>
<evidence type="ECO:0000313" key="10">
    <source>
        <dbReference type="Proteomes" id="UP000029014"/>
    </source>
</evidence>
<dbReference type="InterPro" id="IPR013611">
    <property type="entry name" value="Transp-assoc_OB_typ2"/>
</dbReference>
<dbReference type="InterPro" id="IPR003593">
    <property type="entry name" value="AAA+_ATPase"/>
</dbReference>
<organism evidence="9 10">
    <name type="scientific">Bifidobacterium minimum</name>
    <dbReference type="NCBI Taxonomy" id="1693"/>
    <lineage>
        <taxon>Bacteria</taxon>
        <taxon>Bacillati</taxon>
        <taxon>Actinomycetota</taxon>
        <taxon>Actinomycetes</taxon>
        <taxon>Bifidobacteriales</taxon>
        <taxon>Bifidobacteriaceae</taxon>
        <taxon>Bifidobacterium</taxon>
    </lineage>
</organism>
<dbReference type="InterPro" id="IPR005893">
    <property type="entry name" value="PotA-like"/>
</dbReference>
<dbReference type="SUPFAM" id="SSF52540">
    <property type="entry name" value="P-loop containing nucleoside triphosphate hydrolases"/>
    <property type="match status" value="1"/>
</dbReference>
<dbReference type="EMBL" id="JGZD01000009">
    <property type="protein sequence ID" value="KFI72212.1"/>
    <property type="molecule type" value="Genomic_DNA"/>
</dbReference>
<evidence type="ECO:0000256" key="1">
    <source>
        <dbReference type="ARBA" id="ARBA00022448"/>
    </source>
</evidence>
<dbReference type="InterPro" id="IPR003439">
    <property type="entry name" value="ABC_transporter-like_ATP-bd"/>
</dbReference>
<dbReference type="PROSITE" id="PS50893">
    <property type="entry name" value="ABC_TRANSPORTER_2"/>
    <property type="match status" value="1"/>
</dbReference>
<dbReference type="RefSeq" id="WP_022860860.1">
    <property type="nucleotide sequence ID" value="NZ_JGZD01000009.1"/>
</dbReference>
<dbReference type="SMART" id="SM00382">
    <property type="entry name" value="AAA"/>
    <property type="match status" value="1"/>
</dbReference>
<dbReference type="STRING" id="1693.BMIN_0102"/>
<evidence type="ECO:0000256" key="5">
    <source>
        <dbReference type="ARBA" id="ARBA00022967"/>
    </source>
</evidence>
<evidence type="ECO:0000256" key="2">
    <source>
        <dbReference type="ARBA" id="ARBA00022475"/>
    </source>
</evidence>
<dbReference type="Pfam" id="PF08402">
    <property type="entry name" value="TOBE_2"/>
    <property type="match status" value="1"/>
</dbReference>
<dbReference type="Pfam" id="PF00005">
    <property type="entry name" value="ABC_tran"/>
    <property type="match status" value="1"/>
</dbReference>
<dbReference type="InterPro" id="IPR008995">
    <property type="entry name" value="Mo/tungstate-bd_C_term_dom"/>
</dbReference>
<keyword evidence="6 7" id="KW-0472">Membrane</keyword>
<accession>A0A087BMG2</accession>
<dbReference type="GO" id="GO:0015417">
    <property type="term" value="F:ABC-type polyamine transporter activity"/>
    <property type="evidence" value="ECO:0007669"/>
    <property type="project" value="UniProtKB-EC"/>
</dbReference>
<dbReference type="Proteomes" id="UP000029014">
    <property type="component" value="Unassembled WGS sequence"/>
</dbReference>
<dbReference type="eggNOG" id="COG3842">
    <property type="taxonomic scope" value="Bacteria"/>
</dbReference>
<evidence type="ECO:0000256" key="4">
    <source>
        <dbReference type="ARBA" id="ARBA00022840"/>
    </source>
</evidence>
<comment type="similarity">
    <text evidence="7">Belongs to the ABC transporter superfamily. Spermidine/putrescine importer (TC 3.A.1.11.1) family.</text>
</comment>
<dbReference type="InterPro" id="IPR027417">
    <property type="entry name" value="P-loop_NTPase"/>
</dbReference>
<dbReference type="Gene3D" id="2.40.50.140">
    <property type="entry name" value="Nucleic acid-binding proteins"/>
    <property type="match status" value="1"/>
</dbReference>
<dbReference type="PANTHER" id="PTHR42781:SF4">
    <property type="entry name" value="SPERMIDINE_PUTRESCINE IMPORT ATP-BINDING PROTEIN POTA"/>
    <property type="match status" value="1"/>
</dbReference>
<evidence type="ECO:0000256" key="7">
    <source>
        <dbReference type="RuleBase" id="RU364083"/>
    </source>
</evidence>
<keyword evidence="3 7" id="KW-0547">Nucleotide-binding</keyword>
<sequence>MIGAVDSTAVDSTVGRDRGVALRESGLTINRACKVFRSAEGKEVRAIDDVSLAICRGEFFVMLGPSGCGKTTLLRSIAGLETLDAGEIYLDDRKIDDLPPYERPVNTVFQSYALFPHMTVEQNVAFGLEMERKPKKEIRKTVSDMLDLVHLGDIASRRPDQLSGGQQQRVALARALAKSPQVLLLDESLSALDFKLRRQMQVELKRIQRETGVTFVFVTHDQEEALSMADRIAVFSNGRPEQVGTPEQIYNEPVNRFVADFIGDINFIEGRKGRGDCVVLEESTFPIAQDLSGLAEGDRVCVAVRPEHIALSAPGGEGIQGTVTWLTFMGAHISCSVLLSDGTTVMARLTPSSVDVPLSPNAPVTVVIGAERMRVVER</sequence>
<reference evidence="9 10" key="1">
    <citation type="submission" date="2014-03" db="EMBL/GenBank/DDBJ databases">
        <title>Genomics of Bifidobacteria.</title>
        <authorList>
            <person name="Ventura M."/>
            <person name="Milani C."/>
            <person name="Lugli G.A."/>
        </authorList>
    </citation>
    <scope>NUCLEOTIDE SEQUENCE [LARGE SCALE GENOMIC DNA]</scope>
    <source>
        <strain evidence="9 10">LMG 11592</strain>
    </source>
</reference>
<protein>
    <recommendedName>
        <fullName evidence="7">Spermidine/putrescine import ATP-binding protein PotA</fullName>
        <ecNumber evidence="7">7.6.2.11</ecNumber>
    </recommendedName>
</protein>
<dbReference type="EC" id="7.6.2.11" evidence="7"/>
<dbReference type="GO" id="GO:0016887">
    <property type="term" value="F:ATP hydrolysis activity"/>
    <property type="evidence" value="ECO:0007669"/>
    <property type="project" value="InterPro"/>
</dbReference>
<keyword evidence="10" id="KW-1185">Reference proteome</keyword>
<feature type="domain" description="ABC transporter" evidence="8">
    <location>
        <begin position="30"/>
        <end position="262"/>
    </location>
</feature>
<dbReference type="InterPro" id="IPR050093">
    <property type="entry name" value="ABC_SmlMolc_Importer"/>
</dbReference>
<dbReference type="PROSITE" id="PS00211">
    <property type="entry name" value="ABC_TRANSPORTER_1"/>
    <property type="match status" value="1"/>
</dbReference>
<dbReference type="AlphaFoldDB" id="A0A087BMG2"/>
<comment type="catalytic activity">
    <reaction evidence="7">
        <text>ATP + H2O + polyamine-[polyamine-binding protein]Side 1 = ADP + phosphate + polyamineSide 2 + [polyamine-binding protein]Side 1.</text>
        <dbReference type="EC" id="7.6.2.11"/>
    </reaction>
</comment>
<comment type="subunit">
    <text evidence="7">The complex is composed of two ATP-binding proteins (PotA), two transmembrane proteins (PotB and PotC) and a solute-binding protein (PotD).</text>
</comment>
<keyword evidence="2 7" id="KW-1003">Cell membrane</keyword>
<evidence type="ECO:0000256" key="3">
    <source>
        <dbReference type="ARBA" id="ARBA00022741"/>
    </source>
</evidence>
<name>A0A087BMG2_9BIFI</name>
<proteinExistence type="inferred from homology"/>
<dbReference type="GO" id="GO:0043190">
    <property type="term" value="C:ATP-binding cassette (ABC) transporter complex"/>
    <property type="evidence" value="ECO:0007669"/>
    <property type="project" value="InterPro"/>
</dbReference>
<keyword evidence="1 7" id="KW-0813">Transport</keyword>
<keyword evidence="4 7" id="KW-0067">ATP-binding</keyword>
<dbReference type="SUPFAM" id="SSF50331">
    <property type="entry name" value="MOP-like"/>
    <property type="match status" value="1"/>
</dbReference>
<dbReference type="PANTHER" id="PTHR42781">
    <property type="entry name" value="SPERMIDINE/PUTRESCINE IMPORT ATP-BINDING PROTEIN POTA"/>
    <property type="match status" value="1"/>
</dbReference>
<dbReference type="GO" id="GO:0005524">
    <property type="term" value="F:ATP binding"/>
    <property type="evidence" value="ECO:0007669"/>
    <property type="project" value="UniProtKB-KW"/>
</dbReference>